<dbReference type="InterPro" id="IPR007527">
    <property type="entry name" value="Znf_SWIM"/>
</dbReference>
<dbReference type="EMBL" id="SPNV01000058">
    <property type="protein sequence ID" value="KAF5863121.1"/>
    <property type="molecule type" value="Genomic_DNA"/>
</dbReference>
<proteinExistence type="predicted"/>
<comment type="caution">
    <text evidence="3">The sequence shown here is derived from an EMBL/GenBank/DDBJ whole genome shotgun (WGS) entry which is preliminary data.</text>
</comment>
<gene>
    <name evidence="3" type="ORF">ETB97_010580</name>
</gene>
<feature type="domain" description="SWIM-type" evidence="2">
    <location>
        <begin position="148"/>
        <end position="225"/>
    </location>
</feature>
<sequence length="256" mass="27852">MTTEIIRSQPVHMESQIPPDNTLSSTVQFAEHLISQLSECATKPENSCSAESQLPLSVTSAHVSKLKPLMITLHCLFPNELLLALDILDRGLVRCFRKENPNATEPSPTPNCRPPLPEDMFFVISLSTAPFMTSTSMSSRPHADQKGYEARLQAWNCTCPTFTLAAFRDLGADLAEDDPSSDGIPQSSCASGRHCPPFGGSLTRRPAKWSPPVCKHLLACLLMVRCPTLFGAPNNDCNRIVISAEELAGWCAGWGG</sequence>
<dbReference type="GO" id="GO:0008270">
    <property type="term" value="F:zinc ion binding"/>
    <property type="evidence" value="ECO:0007669"/>
    <property type="project" value="UniProtKB-KW"/>
</dbReference>
<evidence type="ECO:0000256" key="1">
    <source>
        <dbReference type="PROSITE-ProRule" id="PRU00325"/>
    </source>
</evidence>
<evidence type="ECO:0000313" key="4">
    <source>
        <dbReference type="Proteomes" id="UP000541154"/>
    </source>
</evidence>
<organism evidence="3 4">
    <name type="scientific">Petromyces alliaceus</name>
    <name type="common">Aspergillus alliaceus</name>
    <dbReference type="NCBI Taxonomy" id="209559"/>
    <lineage>
        <taxon>Eukaryota</taxon>
        <taxon>Fungi</taxon>
        <taxon>Dikarya</taxon>
        <taxon>Ascomycota</taxon>
        <taxon>Pezizomycotina</taxon>
        <taxon>Eurotiomycetes</taxon>
        <taxon>Eurotiomycetidae</taxon>
        <taxon>Eurotiales</taxon>
        <taxon>Aspergillaceae</taxon>
        <taxon>Aspergillus</taxon>
        <taxon>Aspergillus subgen. Circumdati</taxon>
    </lineage>
</organism>
<dbReference type="AlphaFoldDB" id="A0A8H6A9Q8"/>
<accession>A0A8H6A9Q8</accession>
<evidence type="ECO:0000313" key="3">
    <source>
        <dbReference type="EMBL" id="KAF5863121.1"/>
    </source>
</evidence>
<protein>
    <recommendedName>
        <fullName evidence="2">SWIM-type domain-containing protein</fullName>
    </recommendedName>
</protein>
<name>A0A8H6A9Q8_PETAA</name>
<dbReference type="Proteomes" id="UP000541154">
    <property type="component" value="Unassembled WGS sequence"/>
</dbReference>
<evidence type="ECO:0000259" key="2">
    <source>
        <dbReference type="PROSITE" id="PS50966"/>
    </source>
</evidence>
<keyword evidence="4" id="KW-1185">Reference proteome</keyword>
<keyword evidence="1" id="KW-0479">Metal-binding</keyword>
<dbReference type="PROSITE" id="PS50966">
    <property type="entry name" value="ZF_SWIM"/>
    <property type="match status" value="1"/>
</dbReference>
<keyword evidence="1" id="KW-0862">Zinc</keyword>
<reference evidence="3 4" key="1">
    <citation type="submission" date="2019-04" db="EMBL/GenBank/DDBJ databases">
        <title>Aspergillus burnettii sp. nov., novel species from soil in southeast Queensland.</title>
        <authorList>
            <person name="Gilchrist C.L.M."/>
            <person name="Pitt J.I."/>
            <person name="Lange L."/>
            <person name="Lacey H.J."/>
            <person name="Vuong D."/>
            <person name="Midgley D.J."/>
            <person name="Greenfield P."/>
            <person name="Bradbury M."/>
            <person name="Lacey E."/>
            <person name="Busk P.K."/>
            <person name="Pilgaard B."/>
            <person name="Chooi Y.H."/>
            <person name="Piggott A.M."/>
        </authorList>
    </citation>
    <scope>NUCLEOTIDE SEQUENCE [LARGE SCALE GENOMIC DNA]</scope>
    <source>
        <strain evidence="3 4">FRR 5400</strain>
    </source>
</reference>
<keyword evidence="1" id="KW-0863">Zinc-finger</keyword>